<name>A0A1G4TTB2_9BACL</name>
<keyword evidence="2" id="KW-1185">Reference proteome</keyword>
<organism evidence="1 2">
    <name type="scientific">Paenibacillus tianmuensis</name>
    <dbReference type="NCBI Taxonomy" id="624147"/>
    <lineage>
        <taxon>Bacteria</taxon>
        <taxon>Bacillati</taxon>
        <taxon>Bacillota</taxon>
        <taxon>Bacilli</taxon>
        <taxon>Bacillales</taxon>
        <taxon>Paenibacillaceae</taxon>
        <taxon>Paenibacillus</taxon>
    </lineage>
</organism>
<dbReference type="AlphaFoldDB" id="A0A1G4TTB2"/>
<accession>A0A1G4TTB2</accession>
<dbReference type="RefSeq" id="WP_281180443.1">
    <property type="nucleotide sequence ID" value="NZ_FMTT01000066.1"/>
</dbReference>
<gene>
    <name evidence="1" type="ORF">SAMN04487970_106618</name>
</gene>
<evidence type="ECO:0000313" key="1">
    <source>
        <dbReference type="EMBL" id="SCW84584.1"/>
    </source>
</evidence>
<dbReference type="Proteomes" id="UP000198601">
    <property type="component" value="Unassembled WGS sequence"/>
</dbReference>
<proteinExistence type="predicted"/>
<dbReference type="EMBL" id="FMTT01000066">
    <property type="protein sequence ID" value="SCW84584.1"/>
    <property type="molecule type" value="Genomic_DNA"/>
</dbReference>
<sequence length="40" mass="4439">MESCVAERWLDAIQAFSKGLTHTAGSPRIQLKVKVRNAII</sequence>
<reference evidence="2" key="1">
    <citation type="submission" date="2016-10" db="EMBL/GenBank/DDBJ databases">
        <authorList>
            <person name="Varghese N."/>
            <person name="Submissions S."/>
        </authorList>
    </citation>
    <scope>NUCLEOTIDE SEQUENCE [LARGE SCALE GENOMIC DNA]</scope>
    <source>
        <strain evidence="2">CGMCC 1.8946</strain>
    </source>
</reference>
<evidence type="ECO:0000313" key="2">
    <source>
        <dbReference type="Proteomes" id="UP000198601"/>
    </source>
</evidence>
<protein>
    <submittedName>
        <fullName evidence="1">Uncharacterized protein</fullName>
    </submittedName>
</protein>
<dbReference type="STRING" id="624147.SAMN04487970_106618"/>